<sequence>MNTLCDKHRQNRHVDIQGKEHATVPETETARPSEESQPENREASKSSASRVKEKSSQAAAALNQKIDDFEQRVAGKANELAQKVKNVFRHEKSSPTEATEGQRAQQDTAVHTETQQVQEPSSYDAQARSEPGHDVPQTQIDQPKVATL</sequence>
<dbReference type="AlphaFoldDB" id="A0A261Y3H6"/>
<feature type="region of interest" description="Disordered" evidence="1">
    <location>
        <begin position="1"/>
        <end position="63"/>
    </location>
</feature>
<evidence type="ECO:0000313" key="3">
    <source>
        <dbReference type="Proteomes" id="UP000242875"/>
    </source>
</evidence>
<reference evidence="2 3" key="1">
    <citation type="journal article" date="2017" name="Mycologia">
        <title>Bifiguratus adelaidae, gen. et sp. nov., a new member of Mucoromycotina in endophytic and soil-dwelling habitats.</title>
        <authorList>
            <person name="Torres-Cruz T.J."/>
            <person name="Billingsley Tobias T.L."/>
            <person name="Almatruk M."/>
            <person name="Hesse C."/>
            <person name="Kuske C.R."/>
            <person name="Desiro A."/>
            <person name="Benucci G.M."/>
            <person name="Bonito G."/>
            <person name="Stajich J.E."/>
            <person name="Dunlap C."/>
            <person name="Arnold A.E."/>
            <person name="Porras-Alfaro A."/>
        </authorList>
    </citation>
    <scope>NUCLEOTIDE SEQUENCE [LARGE SCALE GENOMIC DNA]</scope>
    <source>
        <strain evidence="2 3">AZ0501</strain>
    </source>
</reference>
<name>A0A261Y3H6_9FUNG</name>
<dbReference type="EMBL" id="MVBO01000021">
    <property type="protein sequence ID" value="OZJ05180.1"/>
    <property type="molecule type" value="Genomic_DNA"/>
</dbReference>
<evidence type="ECO:0000313" key="2">
    <source>
        <dbReference type="EMBL" id="OZJ05180.1"/>
    </source>
</evidence>
<evidence type="ECO:0000256" key="1">
    <source>
        <dbReference type="SAM" id="MobiDB-lite"/>
    </source>
</evidence>
<proteinExistence type="predicted"/>
<feature type="region of interest" description="Disordered" evidence="1">
    <location>
        <begin position="86"/>
        <end position="148"/>
    </location>
</feature>
<protein>
    <submittedName>
        <fullName evidence="2">Uncharacterized protein</fullName>
    </submittedName>
</protein>
<feature type="compositionally biased region" description="Polar residues" evidence="1">
    <location>
        <begin position="95"/>
        <end position="124"/>
    </location>
</feature>
<accession>A0A261Y3H6</accession>
<feature type="compositionally biased region" description="Basic and acidic residues" evidence="1">
    <location>
        <begin position="1"/>
        <end position="55"/>
    </location>
</feature>
<gene>
    <name evidence="2" type="ORF">BZG36_02204</name>
</gene>
<comment type="caution">
    <text evidence="2">The sequence shown here is derived from an EMBL/GenBank/DDBJ whole genome shotgun (WGS) entry which is preliminary data.</text>
</comment>
<keyword evidence="3" id="KW-1185">Reference proteome</keyword>
<dbReference type="Proteomes" id="UP000242875">
    <property type="component" value="Unassembled WGS sequence"/>
</dbReference>
<organism evidence="2 3">
    <name type="scientific">Bifiguratus adelaidae</name>
    <dbReference type="NCBI Taxonomy" id="1938954"/>
    <lineage>
        <taxon>Eukaryota</taxon>
        <taxon>Fungi</taxon>
        <taxon>Fungi incertae sedis</taxon>
        <taxon>Mucoromycota</taxon>
        <taxon>Mucoromycotina</taxon>
        <taxon>Endogonomycetes</taxon>
        <taxon>Endogonales</taxon>
        <taxon>Endogonales incertae sedis</taxon>
        <taxon>Bifiguratus</taxon>
    </lineage>
</organism>